<dbReference type="SUPFAM" id="SSF56563">
    <property type="entry name" value="Major capsid protein gp5"/>
    <property type="match status" value="1"/>
</dbReference>
<accession>A0ABY5T2A1</accession>
<reference evidence="2" key="1">
    <citation type="submission" date="2022-07" db="EMBL/GenBank/DDBJ databases">
        <title>High-quality bacteriophage genomes in the Japanese 4D cohort.</title>
        <authorList>
            <person name="Nishijima S."/>
        </authorList>
    </citation>
    <scope>NUCLEOTIDE SEQUENCE</scope>
    <source>
        <strain evidence="2">0049_62566</strain>
    </source>
</reference>
<organism evidence="2 3">
    <name type="scientific">Bacteriophage sp</name>
    <dbReference type="NCBI Taxonomy" id="38018"/>
    <lineage>
        <taxon>Viruses</taxon>
    </lineage>
</organism>
<feature type="compositionally biased region" description="Polar residues" evidence="1">
    <location>
        <begin position="216"/>
        <end position="233"/>
    </location>
</feature>
<sequence length="605" mass="65651">MTTRKSFTHSGGNAETEGHTLTFLANSGKVMCGGLTVDLDTLKAPLIDGTLKLVSDLDDSDKLSLPLLIDHMPSVEAQAGTVTRLWMTDAGLMAEARLSEVDNGERVRQLAADGCLTNSFSITVEFNKQPGKDGIIHDSELVEISVVYRGADPRASFTSINNRKGDTMDNELMTKLARTVAQFKLDPDEAANLTSSVTDIMTDAVADIKDAIDDQTTTPNVQEQSAPEEPTQSAHKRPLVIINKSNRSAKQSGVASFSHTRETWLDSPDAMAAFERTLIDNDNKGVEAFHKEWADTVSRNMAGTASFGVGKTDVDKFVPTEAITTISDALNTRGSGLWNLFRKTGMDRLTIGGNILGLTDATRAHGYPVTSYGTDKEAQTLSFVKRELTADYTYKYITLNKGDIRRTQKPGALLRYILSELPNYIVQTIERQVVLGGYEDMAHFRSITTDAGDARSDWAGNKFARTYTLGEETPLMGFVKASHMVRAQGNKVLVCNADTVADLLMSADANGNSFIALGGDDTLARALGVSQIITPEWWTAEDDKKTAGVVLSASHYALVGDTSVEAFTNFALQTNTNEYLQEIYAGGGLDAEKSAVVIKPKARKE</sequence>
<dbReference type="Pfam" id="PF06673">
    <property type="entry name" value="L_lactis_ph-MCP"/>
    <property type="match status" value="1"/>
</dbReference>
<dbReference type="EMBL" id="OP030734">
    <property type="protein sequence ID" value="UVM80015.1"/>
    <property type="molecule type" value="Genomic_DNA"/>
</dbReference>
<evidence type="ECO:0000256" key="1">
    <source>
        <dbReference type="SAM" id="MobiDB-lite"/>
    </source>
</evidence>
<proteinExistence type="predicted"/>
<evidence type="ECO:0000313" key="2">
    <source>
        <dbReference type="EMBL" id="UVM80015.1"/>
    </source>
</evidence>
<protein>
    <submittedName>
        <fullName evidence="2">Major capsid protein</fullName>
    </submittedName>
</protein>
<feature type="region of interest" description="Disordered" evidence="1">
    <location>
        <begin position="216"/>
        <end position="236"/>
    </location>
</feature>
<evidence type="ECO:0000313" key="3">
    <source>
        <dbReference type="Proteomes" id="UP001160541"/>
    </source>
</evidence>
<keyword evidence="3" id="KW-1185">Reference proteome</keyword>
<dbReference type="InterPro" id="IPR009559">
    <property type="entry name" value="Lactococcus_phage_c2_MCP"/>
</dbReference>
<name>A0ABY5T2A1_9VIRU</name>
<dbReference type="Proteomes" id="UP001160541">
    <property type="component" value="Segment"/>
</dbReference>